<dbReference type="AlphaFoldDB" id="A0A9P6KFL8"/>
<dbReference type="Proteomes" id="UP000780801">
    <property type="component" value="Unassembled WGS sequence"/>
</dbReference>
<feature type="region of interest" description="Disordered" evidence="1">
    <location>
        <begin position="598"/>
        <end position="617"/>
    </location>
</feature>
<dbReference type="InterPro" id="IPR001005">
    <property type="entry name" value="SANT/Myb"/>
</dbReference>
<protein>
    <recommendedName>
        <fullName evidence="2">Myb-like domain-containing protein</fullName>
    </recommendedName>
</protein>
<keyword evidence="4" id="KW-1185">Reference proteome</keyword>
<evidence type="ECO:0000259" key="2">
    <source>
        <dbReference type="PROSITE" id="PS50090"/>
    </source>
</evidence>
<gene>
    <name evidence="3" type="ORF">BGW38_010232</name>
</gene>
<name>A0A9P6KFL8_9FUNG</name>
<sequence length="730" mass="80583">MHSSHSYFLSLTTPCLYPLFIRIPPEPLLVPLPGSATSAAPADSYITSCLSNRQAKQTMLHKAFQRNGHQQTRSIRSDLQQRRHAHYPHSHPAQLQQDQQQHYQQSKLQQRKLQQAHEEFNRQRQVHELQNHFSRTGIKQSSEQERPIGGSRPISLPTPPPTSPTSGSMPGSWPPLPTGLSEVEGSNIHNYVSPVSHPYRRPTPPMPGHQPHSSAGWTSYREKEQARFLANVAQIGGVMPAAAPVHIARENFRRLSQRIQHRRARARETILYDLHQGVKSVEAQVQKQVEMVLSRLKDAPGSRYAFALTNSFLAQIPSTISGSLLPASIVPLPESTDADLKKEEAEESLVDRRDKDALTDESELGVQQQRQQQPGVSISSAGASEFLSASMHPSYTRACSQVLSAALPSFIPSVVAPLVCVFSYPMPSSYSMDDDVFSLKPLSAAESSNKEPKKEFVYPWGLPDRCPEPAYFYTNGASSSSSSSSGTRSGSTSGSSKPGSSCSSNNNDHNDNDNNGSNNSNGTNVNIKSEVSTVLNGIPDPGIVVVHSNAWTQAEREALYLAATRLRLSGQWSKIREMMNLHRTDEEIEAEYTKLYGHRGQDLDDEDNEAEDDDTVMDSDKEFDETEVYGRYHSRPQGYGRAGNRGDADDIGTDSPVFMRFGGGGSGRGGEGGGGGGGREGEKRARDEIVAGARQYFYPPEPVPAEPLRLYKKELLIDKRFELEEIPMRL</sequence>
<feature type="region of interest" description="Disordered" evidence="1">
    <location>
        <begin position="477"/>
        <end position="525"/>
    </location>
</feature>
<organism evidence="3 4">
    <name type="scientific">Lunasporangiospora selenospora</name>
    <dbReference type="NCBI Taxonomy" id="979761"/>
    <lineage>
        <taxon>Eukaryota</taxon>
        <taxon>Fungi</taxon>
        <taxon>Fungi incertae sedis</taxon>
        <taxon>Mucoromycota</taxon>
        <taxon>Mortierellomycotina</taxon>
        <taxon>Mortierellomycetes</taxon>
        <taxon>Mortierellales</taxon>
        <taxon>Mortierellaceae</taxon>
        <taxon>Lunasporangiospora</taxon>
    </lineage>
</organism>
<feature type="compositionally biased region" description="Gly residues" evidence="1">
    <location>
        <begin position="661"/>
        <end position="678"/>
    </location>
</feature>
<dbReference type="PROSITE" id="PS50090">
    <property type="entry name" value="MYB_LIKE"/>
    <property type="match status" value="1"/>
</dbReference>
<dbReference type="OrthoDB" id="2448622at2759"/>
<feature type="compositionally biased region" description="Acidic residues" evidence="1">
    <location>
        <begin position="603"/>
        <end position="617"/>
    </location>
</feature>
<feature type="compositionally biased region" description="Basic and acidic residues" evidence="1">
    <location>
        <begin position="115"/>
        <end position="130"/>
    </location>
</feature>
<feature type="domain" description="Myb-like" evidence="2">
    <location>
        <begin position="549"/>
        <end position="596"/>
    </location>
</feature>
<accession>A0A9P6KFL8</accession>
<feature type="region of interest" description="Disordered" evidence="1">
    <location>
        <begin position="64"/>
        <end position="184"/>
    </location>
</feature>
<evidence type="ECO:0000313" key="3">
    <source>
        <dbReference type="EMBL" id="KAF9583103.1"/>
    </source>
</evidence>
<feature type="compositionally biased region" description="Polar residues" evidence="1">
    <location>
        <begin position="131"/>
        <end position="141"/>
    </location>
</feature>
<feature type="compositionally biased region" description="Basic and acidic residues" evidence="1">
    <location>
        <begin position="338"/>
        <end position="358"/>
    </location>
</feature>
<feature type="compositionally biased region" description="Low complexity" evidence="1">
    <location>
        <begin position="94"/>
        <end position="113"/>
    </location>
</feature>
<evidence type="ECO:0000313" key="4">
    <source>
        <dbReference type="Proteomes" id="UP000780801"/>
    </source>
</evidence>
<proteinExistence type="predicted"/>
<evidence type="ECO:0000256" key="1">
    <source>
        <dbReference type="SAM" id="MobiDB-lite"/>
    </source>
</evidence>
<comment type="caution">
    <text evidence="3">The sequence shown here is derived from an EMBL/GenBank/DDBJ whole genome shotgun (WGS) entry which is preliminary data.</text>
</comment>
<feature type="region of interest" description="Disordered" evidence="1">
    <location>
        <begin position="336"/>
        <end position="377"/>
    </location>
</feature>
<dbReference type="EMBL" id="JAABOA010000809">
    <property type="protein sequence ID" value="KAF9583103.1"/>
    <property type="molecule type" value="Genomic_DNA"/>
</dbReference>
<feature type="compositionally biased region" description="Low complexity" evidence="1">
    <location>
        <begin position="478"/>
        <end position="525"/>
    </location>
</feature>
<feature type="region of interest" description="Disordered" evidence="1">
    <location>
        <begin position="632"/>
        <end position="684"/>
    </location>
</feature>
<reference evidence="3" key="1">
    <citation type="journal article" date="2020" name="Fungal Divers.">
        <title>Resolving the Mortierellaceae phylogeny through synthesis of multi-gene phylogenetics and phylogenomics.</title>
        <authorList>
            <person name="Vandepol N."/>
            <person name="Liber J."/>
            <person name="Desiro A."/>
            <person name="Na H."/>
            <person name="Kennedy M."/>
            <person name="Barry K."/>
            <person name="Grigoriev I.V."/>
            <person name="Miller A.N."/>
            <person name="O'Donnell K."/>
            <person name="Stajich J.E."/>
            <person name="Bonito G."/>
        </authorList>
    </citation>
    <scope>NUCLEOTIDE SEQUENCE</scope>
    <source>
        <strain evidence="3">KOD1015</strain>
    </source>
</reference>